<dbReference type="GO" id="GO:0007186">
    <property type="term" value="P:G protein-coupled receptor signaling pathway"/>
    <property type="evidence" value="ECO:0007669"/>
    <property type="project" value="InterPro"/>
</dbReference>
<dbReference type="AlphaFoldDB" id="A0AAE0EBE4"/>
<comment type="caution">
    <text evidence="4">The sequence shown here is derived from an EMBL/GenBank/DDBJ whole genome shotgun (WGS) entry which is preliminary data.</text>
</comment>
<evidence type="ECO:0000259" key="3">
    <source>
        <dbReference type="SMART" id="SM01224"/>
    </source>
</evidence>
<keyword evidence="5" id="KW-1185">Reference proteome</keyword>
<name>A0AAE0EBE4_9ROSI</name>
<evidence type="ECO:0000256" key="1">
    <source>
        <dbReference type="SAM" id="Coils"/>
    </source>
</evidence>
<sequence length="190" mass="20957">MIMEVACGSAAVEPPMSPRSPPGGGLDLYGKRRQMVKVQVLEREIGLLQEELKSVEDLQPASRCCKELNDFVEANSDPFIAANQESRNSKSFWKRLWVKFCSNFLCICCSSGCLHCPQIQNCCTCCAPFPSLCPSCICSCSQKGTCRNCCKCMGLSCLCHACCCFKSPNRKCKKVNLCSNFAKCCHNTCL</sequence>
<dbReference type="InterPro" id="IPR015898">
    <property type="entry name" value="G-protein_gamma-like_dom"/>
</dbReference>
<feature type="region of interest" description="Disordered" evidence="2">
    <location>
        <begin position="7"/>
        <end position="26"/>
    </location>
</feature>
<evidence type="ECO:0000256" key="2">
    <source>
        <dbReference type="SAM" id="MobiDB-lite"/>
    </source>
</evidence>
<dbReference type="EMBL" id="JANJYJ010000004">
    <property type="protein sequence ID" value="KAK3220285.1"/>
    <property type="molecule type" value="Genomic_DNA"/>
</dbReference>
<feature type="coiled-coil region" evidence="1">
    <location>
        <begin position="31"/>
        <end position="58"/>
    </location>
</feature>
<organism evidence="4 5">
    <name type="scientific">Dipteronia sinensis</name>
    <dbReference type="NCBI Taxonomy" id="43782"/>
    <lineage>
        <taxon>Eukaryota</taxon>
        <taxon>Viridiplantae</taxon>
        <taxon>Streptophyta</taxon>
        <taxon>Embryophyta</taxon>
        <taxon>Tracheophyta</taxon>
        <taxon>Spermatophyta</taxon>
        <taxon>Magnoliopsida</taxon>
        <taxon>eudicotyledons</taxon>
        <taxon>Gunneridae</taxon>
        <taxon>Pentapetalae</taxon>
        <taxon>rosids</taxon>
        <taxon>malvids</taxon>
        <taxon>Sapindales</taxon>
        <taxon>Sapindaceae</taxon>
        <taxon>Hippocastanoideae</taxon>
        <taxon>Acereae</taxon>
        <taxon>Dipteronia</taxon>
    </lineage>
</organism>
<accession>A0AAE0EBE4</accession>
<dbReference type="Proteomes" id="UP001281410">
    <property type="component" value="Unassembled WGS sequence"/>
</dbReference>
<dbReference type="Pfam" id="PF00631">
    <property type="entry name" value="G-gamma"/>
    <property type="match status" value="1"/>
</dbReference>
<reference evidence="4" key="1">
    <citation type="journal article" date="2023" name="Plant J.">
        <title>Genome sequences and population genomics provide insights into the demographic history, inbreeding, and mutation load of two 'living fossil' tree species of Dipteronia.</title>
        <authorList>
            <person name="Feng Y."/>
            <person name="Comes H.P."/>
            <person name="Chen J."/>
            <person name="Zhu S."/>
            <person name="Lu R."/>
            <person name="Zhang X."/>
            <person name="Li P."/>
            <person name="Qiu J."/>
            <person name="Olsen K.M."/>
            <person name="Qiu Y."/>
        </authorList>
    </citation>
    <scope>NUCLEOTIDE SEQUENCE</scope>
    <source>
        <strain evidence="4">NBL</strain>
    </source>
</reference>
<gene>
    <name evidence="4" type="ORF">Dsin_014255</name>
</gene>
<protein>
    <recommendedName>
        <fullName evidence="3">G protein gamma domain-containing protein</fullName>
    </recommendedName>
</protein>
<dbReference type="SMART" id="SM01224">
    <property type="entry name" value="G_gamma"/>
    <property type="match status" value="1"/>
</dbReference>
<proteinExistence type="predicted"/>
<evidence type="ECO:0000313" key="5">
    <source>
        <dbReference type="Proteomes" id="UP001281410"/>
    </source>
</evidence>
<dbReference type="InterPro" id="IPR055305">
    <property type="entry name" value="GG3-like"/>
</dbReference>
<dbReference type="PANTHER" id="PTHR32378:SF14">
    <property type="match status" value="1"/>
</dbReference>
<keyword evidence="1" id="KW-0175">Coiled coil</keyword>
<dbReference type="PANTHER" id="PTHR32378">
    <property type="entry name" value="GUANINE NUCLEOTIDE-BINDING PROTEIN SUBUNIT GAMMA 3"/>
    <property type="match status" value="1"/>
</dbReference>
<evidence type="ECO:0000313" key="4">
    <source>
        <dbReference type="EMBL" id="KAK3220285.1"/>
    </source>
</evidence>
<feature type="domain" description="G protein gamma" evidence="3">
    <location>
        <begin position="34"/>
        <end position="104"/>
    </location>
</feature>